<dbReference type="GO" id="GO:0004511">
    <property type="term" value="F:tyrosine 3-monooxygenase activity"/>
    <property type="evidence" value="ECO:0007669"/>
    <property type="project" value="TreeGrafter"/>
</dbReference>
<dbReference type="InterPro" id="IPR045865">
    <property type="entry name" value="ACT-like_dom_sf"/>
</dbReference>
<dbReference type="GeneTree" id="ENSGT00950000182885"/>
<evidence type="ECO:0000256" key="9">
    <source>
        <dbReference type="SAM" id="MobiDB-lite"/>
    </source>
</evidence>
<keyword evidence="5 7" id="KW-0408">Iron</keyword>
<sequence length="463" mass="52766">MKSDVGTSQNAQSNMEQQLHEKESLEGPCRPGSLENKKEPDYQARRTVNVTFTVTNPNISGLYTSLKVFEKSEACVSHVETRPSRQIKYGVDALECFVKCDISSSSLNSLIVSLKKVADDVKIATEEKWPSFPRKLQDLDTCHHLIIKYEPKFYQDHPGFTDKEYRKRRAYFAELAFKYREGDFLPRIDYTAEETNTWKQVYKSLSSLYPNYACQQYLDAFHELEEFCGFSEEAIPQLQDVSCFLKDRTGFKLRPAAGLLSARDFLACLAFRVFPSTQYIRHHSASMHSPEPDCCHELLGHVPMLADKEFAQFSQEIGLATLGASDEDVEKLSTLYWFTIEFGLCRQNGAIKAYGAGLLSSYGELVYALSNKPDLRPFDPDVTAVQPYQDTSFQPMYFVSESFGDCTAKLRQYAMKMKKPFSLRYDPYTCSIEVLDSLQKVKNVLGHINDDLRSLYSALDSVC</sequence>
<protein>
    <recommendedName>
        <fullName evidence="10">Biopterin-dependent aromatic amino acid hydroxylase family profile domain-containing protein</fullName>
    </recommendedName>
</protein>
<feature type="binding site" evidence="7">
    <location>
        <position position="296"/>
    </location>
    <ligand>
        <name>Fe cation</name>
        <dbReference type="ChEBI" id="CHEBI:24875"/>
    </ligand>
</feature>
<dbReference type="InterPro" id="IPR018301">
    <property type="entry name" value="ArAA_hydroxylase_Fe/CU_BS"/>
</dbReference>
<keyword evidence="6" id="KW-0503">Monooxygenase</keyword>
<dbReference type="Pfam" id="PF21417">
    <property type="entry name" value="TH_ACT"/>
    <property type="match status" value="1"/>
</dbReference>
<dbReference type="Gene3D" id="1.10.800.10">
    <property type="entry name" value="Aromatic amino acid hydroxylase"/>
    <property type="match status" value="1"/>
</dbReference>
<evidence type="ECO:0000256" key="1">
    <source>
        <dbReference type="ARBA" id="ARBA00001954"/>
    </source>
</evidence>
<reference evidence="11" key="2">
    <citation type="submission" date="2025-09" db="UniProtKB">
        <authorList>
            <consortium name="Ensembl"/>
        </authorList>
    </citation>
    <scope>IDENTIFICATION</scope>
</reference>
<dbReference type="GO" id="GO:0030424">
    <property type="term" value="C:axon"/>
    <property type="evidence" value="ECO:0007669"/>
    <property type="project" value="TreeGrafter"/>
</dbReference>
<evidence type="ECO:0000256" key="3">
    <source>
        <dbReference type="ARBA" id="ARBA00022723"/>
    </source>
</evidence>
<name>A0A8C5M7J4_9ANUR</name>
<dbReference type="FunFam" id="1.10.800.10:FF:000002">
    <property type="entry name" value="Tyrosine 3-monooxygenase"/>
    <property type="match status" value="1"/>
</dbReference>
<keyword evidence="4" id="KW-0560">Oxidoreductase</keyword>
<feature type="binding site" evidence="7">
    <location>
        <position position="301"/>
    </location>
    <ligand>
        <name>Fe cation</name>
        <dbReference type="ChEBI" id="CHEBI:24875"/>
    </ligand>
</feature>
<dbReference type="Gene3D" id="3.30.70.260">
    <property type="match status" value="1"/>
</dbReference>
<dbReference type="PROSITE" id="PS51410">
    <property type="entry name" value="BH4_AAA_HYDROXYL_2"/>
    <property type="match status" value="1"/>
</dbReference>
<evidence type="ECO:0000256" key="7">
    <source>
        <dbReference type="PIRSR" id="PIRSR000336-1"/>
    </source>
</evidence>
<dbReference type="Proteomes" id="UP000694569">
    <property type="component" value="Unplaced"/>
</dbReference>
<evidence type="ECO:0000256" key="2">
    <source>
        <dbReference type="ARBA" id="ARBA00009712"/>
    </source>
</evidence>
<dbReference type="PIRSF" id="PIRSF000336">
    <property type="entry name" value="TH"/>
    <property type="match status" value="1"/>
</dbReference>
<dbReference type="PANTHER" id="PTHR11473">
    <property type="entry name" value="AROMATIC AMINO ACID HYDROXYLASE"/>
    <property type="match status" value="1"/>
</dbReference>
<evidence type="ECO:0000256" key="6">
    <source>
        <dbReference type="ARBA" id="ARBA00023033"/>
    </source>
</evidence>
<feature type="compositionally biased region" description="Polar residues" evidence="9">
    <location>
        <begin position="1"/>
        <end position="17"/>
    </location>
</feature>
<dbReference type="GO" id="GO:0006585">
    <property type="term" value="P:dopamine biosynthetic process from tyrosine"/>
    <property type="evidence" value="ECO:0007669"/>
    <property type="project" value="TreeGrafter"/>
</dbReference>
<dbReference type="OrthoDB" id="983542at2759"/>
<dbReference type="PANTHER" id="PTHR11473:SF40">
    <property type="entry name" value="TYROSINE 3-MONOOXYGENASE"/>
    <property type="match status" value="1"/>
</dbReference>
<dbReference type="InterPro" id="IPR036951">
    <property type="entry name" value="ArAA_hydroxylase_sf"/>
</dbReference>
<comment type="similarity">
    <text evidence="2">Belongs to the biopterin-dependent aromatic amino acid hydroxylase family.</text>
</comment>
<dbReference type="Pfam" id="PF00351">
    <property type="entry name" value="Biopterin_H"/>
    <property type="match status" value="1"/>
</dbReference>
<dbReference type="InterPro" id="IPR036329">
    <property type="entry name" value="Aro-AA_hydroxylase_C_sf"/>
</dbReference>
<dbReference type="SUPFAM" id="SSF56534">
    <property type="entry name" value="Aromatic aminoacid monoxygenases, catalytic and oligomerization domains"/>
    <property type="match status" value="1"/>
</dbReference>
<evidence type="ECO:0000313" key="11">
    <source>
        <dbReference type="Ensembl" id="ENSLLEP00000009038.1"/>
    </source>
</evidence>
<dbReference type="SUPFAM" id="SSF55021">
    <property type="entry name" value="ACT-like"/>
    <property type="match status" value="1"/>
</dbReference>
<dbReference type="GO" id="GO:0005737">
    <property type="term" value="C:cytoplasm"/>
    <property type="evidence" value="ECO:0007669"/>
    <property type="project" value="TreeGrafter"/>
</dbReference>
<keyword evidence="3 7" id="KW-0479">Metal-binding</keyword>
<accession>A0A8C5M7J4</accession>
<evidence type="ECO:0000259" key="10">
    <source>
        <dbReference type="PROSITE" id="PS51410"/>
    </source>
</evidence>
<comment type="cofactor">
    <cofactor evidence="1 8">
        <name>Fe(2+)</name>
        <dbReference type="ChEBI" id="CHEBI:29033"/>
    </cofactor>
</comment>
<dbReference type="PRINTS" id="PR00372">
    <property type="entry name" value="FYWHYDRXLASE"/>
</dbReference>
<keyword evidence="12" id="KW-1185">Reference proteome</keyword>
<organism evidence="11 12">
    <name type="scientific">Leptobrachium leishanense</name>
    <name type="common">Leishan spiny toad</name>
    <dbReference type="NCBI Taxonomy" id="445787"/>
    <lineage>
        <taxon>Eukaryota</taxon>
        <taxon>Metazoa</taxon>
        <taxon>Chordata</taxon>
        <taxon>Craniata</taxon>
        <taxon>Vertebrata</taxon>
        <taxon>Euteleostomi</taxon>
        <taxon>Amphibia</taxon>
        <taxon>Batrachia</taxon>
        <taxon>Anura</taxon>
        <taxon>Pelobatoidea</taxon>
        <taxon>Megophryidae</taxon>
        <taxon>Leptobrachium</taxon>
    </lineage>
</organism>
<evidence type="ECO:0000256" key="8">
    <source>
        <dbReference type="PIRSR" id="PIRSR601273-2"/>
    </source>
</evidence>
<evidence type="ECO:0000256" key="4">
    <source>
        <dbReference type="ARBA" id="ARBA00023002"/>
    </source>
</evidence>
<dbReference type="InterPro" id="IPR019773">
    <property type="entry name" value="Tyrosine_3-monooxygenase-like"/>
</dbReference>
<dbReference type="AlphaFoldDB" id="A0A8C5M7J4"/>
<feature type="domain" description="Biopterin-dependent aromatic amino acid hydroxylase family profile" evidence="10">
    <location>
        <begin position="117"/>
        <end position="463"/>
    </location>
</feature>
<dbReference type="PROSITE" id="PS00367">
    <property type="entry name" value="BH4_AAA_HYDROXYL_1"/>
    <property type="match status" value="1"/>
</dbReference>
<reference evidence="11" key="1">
    <citation type="submission" date="2025-08" db="UniProtKB">
        <authorList>
            <consortium name="Ensembl"/>
        </authorList>
    </citation>
    <scope>IDENTIFICATION</scope>
</reference>
<dbReference type="InterPro" id="IPR019774">
    <property type="entry name" value="Aromatic-AA_hydroxylase_C"/>
</dbReference>
<evidence type="ECO:0000256" key="5">
    <source>
        <dbReference type="ARBA" id="ARBA00023004"/>
    </source>
</evidence>
<dbReference type="GO" id="GO:0005506">
    <property type="term" value="F:iron ion binding"/>
    <property type="evidence" value="ECO:0007669"/>
    <property type="project" value="InterPro"/>
</dbReference>
<dbReference type="InterPro" id="IPR049321">
    <property type="entry name" value="TH_ACT"/>
</dbReference>
<dbReference type="Ensembl" id="ENSLLET00000009389.1">
    <property type="protein sequence ID" value="ENSLLEP00000009038.1"/>
    <property type="gene ID" value="ENSLLEG00000005773.1"/>
</dbReference>
<feature type="region of interest" description="Disordered" evidence="9">
    <location>
        <begin position="1"/>
        <end position="41"/>
    </location>
</feature>
<proteinExistence type="inferred from homology"/>
<dbReference type="InterPro" id="IPR001273">
    <property type="entry name" value="ArAA_hydroxylase"/>
</dbReference>
<feature type="binding site" evidence="7">
    <location>
        <position position="341"/>
    </location>
    <ligand>
        <name>Fe cation</name>
        <dbReference type="ChEBI" id="CHEBI:24875"/>
    </ligand>
</feature>
<dbReference type="GO" id="GO:0043204">
    <property type="term" value="C:perikaryon"/>
    <property type="evidence" value="ECO:0007669"/>
    <property type="project" value="TreeGrafter"/>
</dbReference>
<evidence type="ECO:0000313" key="12">
    <source>
        <dbReference type="Proteomes" id="UP000694569"/>
    </source>
</evidence>